<feature type="region of interest" description="Disordered" evidence="1">
    <location>
        <begin position="60"/>
        <end position="80"/>
    </location>
</feature>
<dbReference type="VEuPathDB" id="FungiDB:LEMA_P115560.1"/>
<proteinExistence type="predicted"/>
<feature type="compositionally biased region" description="Basic and acidic residues" evidence="1">
    <location>
        <begin position="71"/>
        <end position="80"/>
    </location>
</feature>
<name>E4ZUR2_LEPMJ</name>
<protein>
    <submittedName>
        <fullName evidence="2">Predicted protein</fullName>
    </submittedName>
</protein>
<dbReference type="EMBL" id="FP929126">
    <property type="protein sequence ID" value="CBX95141.1"/>
    <property type="molecule type" value="Genomic_DNA"/>
</dbReference>
<organism evidence="3">
    <name type="scientific">Leptosphaeria maculans (strain JN3 / isolate v23.1.3 / race Av1-4-5-6-7-8)</name>
    <name type="common">Blackleg fungus</name>
    <name type="synonym">Phoma lingam</name>
    <dbReference type="NCBI Taxonomy" id="985895"/>
    <lineage>
        <taxon>Eukaryota</taxon>
        <taxon>Fungi</taxon>
        <taxon>Dikarya</taxon>
        <taxon>Ascomycota</taxon>
        <taxon>Pezizomycotina</taxon>
        <taxon>Dothideomycetes</taxon>
        <taxon>Pleosporomycetidae</taxon>
        <taxon>Pleosporales</taxon>
        <taxon>Pleosporineae</taxon>
        <taxon>Leptosphaeriaceae</taxon>
        <taxon>Plenodomus</taxon>
        <taxon>Plenodomus lingam/Leptosphaeria maculans species complex</taxon>
    </lineage>
</organism>
<keyword evidence="3" id="KW-1185">Reference proteome</keyword>
<gene>
    <name evidence="2" type="ORF">LEMA_P115560.1</name>
</gene>
<sequence>MHNVGTNVRSRSSTRPAPLLKSGTAVVCSFIVFHSRCILTTRPSRAGMVWLPLTEANPRGDRYTPGQAASESRDIEPCKRQTRSRFDTNGRLEYFDKLDKIRREHVLGKEVPTAYGSDAPQAWPTSMLFRRHTCTKFPVWRFPAPSNRRAMIQLGLGTGLGLSRQLKVTINQAIFTRSSSERWKKHIATAGSRRNSSHFQVHTAASSPAACPPPSDRTIRFTPATPHDYVTKSRTCTRFELLASLSARDTASTKLFGTRLFLNSLPRTPASPISDSKPRSQPDEENLACCGAMDDRDHLALTIFSSFSSSGSDLFPLVATERYDETSIACHSNRRCGAKACKDGLRSCYPRSVEKGSPNLQRLSLVALPRHGMLCQRCMHTCTTVEQTL</sequence>
<dbReference type="InParanoid" id="E4ZUR2"/>
<evidence type="ECO:0000313" key="3">
    <source>
        <dbReference type="Proteomes" id="UP000002668"/>
    </source>
</evidence>
<accession>E4ZUR2</accession>
<dbReference type="Proteomes" id="UP000002668">
    <property type="component" value="Genome"/>
</dbReference>
<reference evidence="3" key="1">
    <citation type="journal article" date="2011" name="Nat. Commun.">
        <title>Effector diversification within compartments of the Leptosphaeria maculans genome affected by Repeat-Induced Point mutations.</title>
        <authorList>
            <person name="Rouxel T."/>
            <person name="Grandaubert J."/>
            <person name="Hane J.K."/>
            <person name="Hoede C."/>
            <person name="van de Wouw A.P."/>
            <person name="Couloux A."/>
            <person name="Dominguez V."/>
            <person name="Anthouard V."/>
            <person name="Bally P."/>
            <person name="Bourras S."/>
            <person name="Cozijnsen A.J."/>
            <person name="Ciuffetti L.M."/>
            <person name="Degrave A."/>
            <person name="Dilmaghani A."/>
            <person name="Duret L."/>
            <person name="Fudal I."/>
            <person name="Goodwin S.B."/>
            <person name="Gout L."/>
            <person name="Glaser N."/>
            <person name="Linglin J."/>
            <person name="Kema G.H.J."/>
            <person name="Lapalu N."/>
            <person name="Lawrence C.B."/>
            <person name="May K."/>
            <person name="Meyer M."/>
            <person name="Ollivier B."/>
            <person name="Poulain J."/>
            <person name="Schoch C.L."/>
            <person name="Simon A."/>
            <person name="Spatafora J.W."/>
            <person name="Stachowiak A."/>
            <person name="Turgeon B.G."/>
            <person name="Tyler B.M."/>
            <person name="Vincent D."/>
            <person name="Weissenbach J."/>
            <person name="Amselem J."/>
            <person name="Quesneville H."/>
            <person name="Oliver R.P."/>
            <person name="Wincker P."/>
            <person name="Balesdent M.-H."/>
            <person name="Howlett B.J."/>
        </authorList>
    </citation>
    <scope>NUCLEOTIDE SEQUENCE [LARGE SCALE GENOMIC DNA]</scope>
    <source>
        <strain evidence="3">JN3 / isolate v23.1.3 / race Av1-4-5-6-7-8</strain>
    </source>
</reference>
<evidence type="ECO:0000313" key="2">
    <source>
        <dbReference type="EMBL" id="CBX95141.1"/>
    </source>
</evidence>
<dbReference type="OrthoDB" id="10667047at2759"/>
<dbReference type="HOGENOM" id="CLU_709937_0_0_1"/>
<dbReference type="AlphaFoldDB" id="E4ZUR2"/>
<evidence type="ECO:0000256" key="1">
    <source>
        <dbReference type="SAM" id="MobiDB-lite"/>
    </source>
</evidence>